<dbReference type="Pfam" id="PF04085">
    <property type="entry name" value="MreC"/>
    <property type="match status" value="1"/>
</dbReference>
<feature type="coiled-coil region" evidence="5">
    <location>
        <begin position="67"/>
        <end position="101"/>
    </location>
</feature>
<feature type="region of interest" description="Disordered" evidence="6">
    <location>
        <begin position="282"/>
        <end position="308"/>
    </location>
</feature>
<evidence type="ECO:0000256" key="7">
    <source>
        <dbReference type="SAM" id="Phobius"/>
    </source>
</evidence>
<dbReference type="InterPro" id="IPR007221">
    <property type="entry name" value="MreC"/>
</dbReference>
<feature type="domain" description="Rod shape-determining protein MreC beta-barrel core" evidence="8">
    <location>
        <begin position="131"/>
        <end position="270"/>
    </location>
</feature>
<evidence type="ECO:0000256" key="6">
    <source>
        <dbReference type="SAM" id="MobiDB-lite"/>
    </source>
</evidence>
<dbReference type="GO" id="GO:0008360">
    <property type="term" value="P:regulation of cell shape"/>
    <property type="evidence" value="ECO:0007669"/>
    <property type="project" value="UniProtKB-KW"/>
</dbReference>
<evidence type="ECO:0000256" key="3">
    <source>
        <dbReference type="ARBA" id="ARBA00022960"/>
    </source>
</evidence>
<evidence type="ECO:0000259" key="8">
    <source>
        <dbReference type="Pfam" id="PF04085"/>
    </source>
</evidence>
<keyword evidence="7" id="KW-0472">Membrane</keyword>
<keyword evidence="7" id="KW-1133">Transmembrane helix</keyword>
<accession>A0A3B0SYU3</accession>
<proteinExistence type="inferred from homology"/>
<gene>
    <name evidence="9" type="ORF">MNBD_ACTINO01-1571</name>
</gene>
<name>A0A3B0SYU3_9ZZZZ</name>
<comment type="similarity">
    <text evidence="1">Belongs to the MreC family.</text>
</comment>
<evidence type="ECO:0000313" key="9">
    <source>
        <dbReference type="EMBL" id="VAW07392.1"/>
    </source>
</evidence>
<dbReference type="InterPro" id="IPR042175">
    <property type="entry name" value="Cell/Rod_MreC_2"/>
</dbReference>
<dbReference type="InterPro" id="IPR042177">
    <property type="entry name" value="Cell/Rod_1"/>
</dbReference>
<feature type="compositionally biased region" description="Low complexity" evidence="6">
    <location>
        <begin position="288"/>
        <end position="301"/>
    </location>
</feature>
<feature type="transmembrane region" description="Helical" evidence="7">
    <location>
        <begin position="12"/>
        <end position="29"/>
    </location>
</feature>
<dbReference type="EMBL" id="UOEI01000525">
    <property type="protein sequence ID" value="VAW07392.1"/>
    <property type="molecule type" value="Genomic_DNA"/>
</dbReference>
<dbReference type="NCBIfam" id="TIGR00219">
    <property type="entry name" value="mreC"/>
    <property type="match status" value="1"/>
</dbReference>
<protein>
    <recommendedName>
        <fullName evidence="2">Cell shape-determining protein MreC</fullName>
    </recommendedName>
    <alternativeName>
        <fullName evidence="4">Cell shape protein MreC</fullName>
    </alternativeName>
</protein>
<dbReference type="Gene3D" id="2.40.10.350">
    <property type="entry name" value="Rod shape-determining protein MreC, domain 2"/>
    <property type="match status" value="1"/>
</dbReference>
<evidence type="ECO:0000256" key="4">
    <source>
        <dbReference type="ARBA" id="ARBA00032089"/>
    </source>
</evidence>
<organism evidence="9">
    <name type="scientific">hydrothermal vent metagenome</name>
    <dbReference type="NCBI Taxonomy" id="652676"/>
    <lineage>
        <taxon>unclassified sequences</taxon>
        <taxon>metagenomes</taxon>
        <taxon>ecological metagenomes</taxon>
    </lineage>
</organism>
<dbReference type="PANTHER" id="PTHR34138">
    <property type="entry name" value="CELL SHAPE-DETERMINING PROTEIN MREC"/>
    <property type="match status" value="1"/>
</dbReference>
<evidence type="ECO:0000256" key="2">
    <source>
        <dbReference type="ARBA" id="ARBA00013855"/>
    </source>
</evidence>
<keyword evidence="7" id="KW-0812">Transmembrane</keyword>
<evidence type="ECO:0000256" key="5">
    <source>
        <dbReference type="SAM" id="Coils"/>
    </source>
</evidence>
<evidence type="ECO:0000256" key="1">
    <source>
        <dbReference type="ARBA" id="ARBA00009369"/>
    </source>
</evidence>
<dbReference type="InterPro" id="IPR055342">
    <property type="entry name" value="MreC_beta-barrel_core"/>
</dbReference>
<dbReference type="Gene3D" id="2.40.10.340">
    <property type="entry name" value="Rod shape-determining protein MreC, domain 1"/>
    <property type="match status" value="1"/>
</dbReference>
<reference evidence="9" key="1">
    <citation type="submission" date="2018-06" db="EMBL/GenBank/DDBJ databases">
        <authorList>
            <person name="Zhirakovskaya E."/>
        </authorList>
    </citation>
    <scope>NUCLEOTIDE SEQUENCE</scope>
</reference>
<dbReference type="GO" id="GO:0005886">
    <property type="term" value="C:plasma membrane"/>
    <property type="evidence" value="ECO:0007669"/>
    <property type="project" value="TreeGrafter"/>
</dbReference>
<dbReference type="AlphaFoldDB" id="A0A3B0SYU3"/>
<dbReference type="PANTHER" id="PTHR34138:SF1">
    <property type="entry name" value="CELL SHAPE-DETERMINING PROTEIN MREC"/>
    <property type="match status" value="1"/>
</dbReference>
<dbReference type="PIRSF" id="PIRSF038471">
    <property type="entry name" value="MreC"/>
    <property type="match status" value="1"/>
</dbReference>
<keyword evidence="5" id="KW-0175">Coiled coil</keyword>
<keyword evidence="3" id="KW-0133">Cell shape</keyword>
<sequence>MIPSSGRRFDRVTILFLMLVAVGFIVATFDVRSEQDSVANVLREGTQSIFTPLQKGVNWIANPVVGFVDAASNIAGLRDENERLRAQVRETEAQLRETKALEETVAQLELINGLEVAGDLATVTARMYASGPTAFDNVRYIDKGAKDGIVAGQAVIDEDGLVGRVDLVSANDARIRLITDPIVSVGVRVQSTNETGIVSGRGDGPLRLEMFRAKETVRGGSLVVTDGSRFPPGIVVGVVRADADAEVGFVLRTDIDPAARLSKVDYVKIVVGWSPIDKAVEEAGDDVTSTTTTPNSSTTTTDPHQEGG</sequence>